<evidence type="ECO:0000256" key="6">
    <source>
        <dbReference type="ARBA" id="ARBA00023136"/>
    </source>
</evidence>
<feature type="transmembrane region" description="Helical" evidence="7">
    <location>
        <begin position="219"/>
        <end position="237"/>
    </location>
</feature>
<gene>
    <name evidence="9" type="ORF">QWJ38_05990</name>
</gene>
<evidence type="ECO:0000256" key="7">
    <source>
        <dbReference type="RuleBase" id="RU363032"/>
    </source>
</evidence>
<comment type="subcellular location">
    <subcellularLocation>
        <location evidence="1 7">Cell membrane</location>
        <topology evidence="1 7">Multi-pass membrane protein</topology>
    </subcellularLocation>
</comment>
<feature type="transmembrane region" description="Helical" evidence="7">
    <location>
        <begin position="95"/>
        <end position="117"/>
    </location>
</feature>
<keyword evidence="2 7" id="KW-0813">Transport</keyword>
<keyword evidence="5 7" id="KW-1133">Transmembrane helix</keyword>
<keyword evidence="10" id="KW-1185">Reference proteome</keyword>
<feature type="transmembrane region" description="Helical" evidence="7">
    <location>
        <begin position="186"/>
        <end position="207"/>
    </location>
</feature>
<reference evidence="9 10" key="1">
    <citation type="submission" date="2023-06" db="EMBL/GenBank/DDBJ databases">
        <title>Pelomonas sp. PFR6 16S ribosomal RNA gene Genome sequencing and assembly.</title>
        <authorList>
            <person name="Woo H."/>
        </authorList>
    </citation>
    <scope>NUCLEOTIDE SEQUENCE [LARGE SCALE GENOMIC DNA]</scope>
    <source>
        <strain evidence="9 10">PFR6</strain>
    </source>
</reference>
<keyword evidence="4 7" id="KW-0812">Transmembrane</keyword>
<evidence type="ECO:0000256" key="4">
    <source>
        <dbReference type="ARBA" id="ARBA00022692"/>
    </source>
</evidence>
<evidence type="ECO:0000256" key="5">
    <source>
        <dbReference type="ARBA" id="ARBA00022989"/>
    </source>
</evidence>
<feature type="transmembrane region" description="Helical" evidence="7">
    <location>
        <begin position="61"/>
        <end position="83"/>
    </location>
</feature>
<dbReference type="SUPFAM" id="SSF161098">
    <property type="entry name" value="MetI-like"/>
    <property type="match status" value="1"/>
</dbReference>
<evidence type="ECO:0000256" key="3">
    <source>
        <dbReference type="ARBA" id="ARBA00022475"/>
    </source>
</evidence>
<organism evidence="9 10">
    <name type="scientific">Roseateles violae</name>
    <dbReference type="NCBI Taxonomy" id="3058042"/>
    <lineage>
        <taxon>Bacteria</taxon>
        <taxon>Pseudomonadati</taxon>
        <taxon>Pseudomonadota</taxon>
        <taxon>Betaproteobacteria</taxon>
        <taxon>Burkholderiales</taxon>
        <taxon>Sphaerotilaceae</taxon>
        <taxon>Roseateles</taxon>
    </lineage>
</organism>
<accession>A0ABT8DUH9</accession>
<proteinExistence type="inferred from homology"/>
<comment type="caution">
    <text evidence="9">The sequence shown here is derived from an EMBL/GenBank/DDBJ whole genome shotgun (WGS) entry which is preliminary data.</text>
</comment>
<sequence length="258" mass="28177">MTRHALWLGALGLLLFFGGWELLSRSGQVNTVMLPAPSTIAVSTWALLESGELRRHVQSSLLRALVGFLIGALLALLLGIAMARVPRLHSLLNPLVQMFRAIPALAFVPLAIFWFGIGEASKIFLIAWGVFFPIWVNTYLGTRDTNPLLARAAASLGARGWRMLVFVTIPAALPFIIAGVRVSLSVALVLLVAAELTGAMFGIGYLIQMSQQVFRVDQMFVGLLFLGLLGFAADHLFDRGLRRLLPWYGAEGAPRRNN</sequence>
<dbReference type="Pfam" id="PF00528">
    <property type="entry name" value="BPD_transp_1"/>
    <property type="match status" value="1"/>
</dbReference>
<evidence type="ECO:0000256" key="1">
    <source>
        <dbReference type="ARBA" id="ARBA00004651"/>
    </source>
</evidence>
<dbReference type="CDD" id="cd06261">
    <property type="entry name" value="TM_PBP2"/>
    <property type="match status" value="1"/>
</dbReference>
<evidence type="ECO:0000256" key="2">
    <source>
        <dbReference type="ARBA" id="ARBA00022448"/>
    </source>
</evidence>
<dbReference type="PROSITE" id="PS50928">
    <property type="entry name" value="ABC_TM1"/>
    <property type="match status" value="1"/>
</dbReference>
<evidence type="ECO:0000259" key="8">
    <source>
        <dbReference type="PROSITE" id="PS50928"/>
    </source>
</evidence>
<protein>
    <submittedName>
        <fullName evidence="9">ABC transporter permease</fullName>
    </submittedName>
</protein>
<dbReference type="Proteomes" id="UP001228044">
    <property type="component" value="Unassembled WGS sequence"/>
</dbReference>
<keyword evidence="6 7" id="KW-0472">Membrane</keyword>
<dbReference type="PANTHER" id="PTHR30151:SF0">
    <property type="entry name" value="ABC TRANSPORTER PERMEASE PROTEIN MJ0413-RELATED"/>
    <property type="match status" value="1"/>
</dbReference>
<dbReference type="InterPro" id="IPR000515">
    <property type="entry name" value="MetI-like"/>
</dbReference>
<dbReference type="InterPro" id="IPR035906">
    <property type="entry name" value="MetI-like_sf"/>
</dbReference>
<keyword evidence="3" id="KW-1003">Cell membrane</keyword>
<evidence type="ECO:0000313" key="9">
    <source>
        <dbReference type="EMBL" id="MDN3919831.1"/>
    </source>
</evidence>
<dbReference type="Gene3D" id="1.10.3720.10">
    <property type="entry name" value="MetI-like"/>
    <property type="match status" value="1"/>
</dbReference>
<feature type="transmembrane region" description="Helical" evidence="7">
    <location>
        <begin position="123"/>
        <end position="140"/>
    </location>
</feature>
<feature type="domain" description="ABC transmembrane type-1" evidence="8">
    <location>
        <begin position="57"/>
        <end position="237"/>
    </location>
</feature>
<feature type="transmembrane region" description="Helical" evidence="7">
    <location>
        <begin position="161"/>
        <end position="180"/>
    </location>
</feature>
<dbReference type="RefSeq" id="WP_290358157.1">
    <property type="nucleotide sequence ID" value="NZ_JAUHHC010000002.1"/>
</dbReference>
<evidence type="ECO:0000313" key="10">
    <source>
        <dbReference type="Proteomes" id="UP001228044"/>
    </source>
</evidence>
<dbReference type="EMBL" id="JAUHHC010000002">
    <property type="protein sequence ID" value="MDN3919831.1"/>
    <property type="molecule type" value="Genomic_DNA"/>
</dbReference>
<name>A0ABT8DUH9_9BURK</name>
<comment type="similarity">
    <text evidence="7">Belongs to the binding-protein-dependent transport system permease family.</text>
</comment>
<dbReference type="PANTHER" id="PTHR30151">
    <property type="entry name" value="ALKANE SULFONATE ABC TRANSPORTER-RELATED, MEMBRANE SUBUNIT"/>
    <property type="match status" value="1"/>
</dbReference>